<reference evidence="2" key="1">
    <citation type="submission" date="2022-09" db="EMBL/GenBank/DDBJ databases">
        <title>Bacterial diversity in gut of crayfish and pufferfish.</title>
        <authorList>
            <person name="Huang Y."/>
        </authorList>
    </citation>
    <scope>NUCLEOTIDE SEQUENCE</scope>
    <source>
        <strain evidence="2">PR12</strain>
    </source>
</reference>
<feature type="transmembrane region" description="Helical" evidence="1">
    <location>
        <begin position="112"/>
        <end position="130"/>
    </location>
</feature>
<evidence type="ECO:0000313" key="2">
    <source>
        <dbReference type="EMBL" id="UXC17614.1"/>
    </source>
</evidence>
<evidence type="ECO:0000256" key="1">
    <source>
        <dbReference type="SAM" id="Phobius"/>
    </source>
</evidence>
<dbReference type="EMBL" id="CP104377">
    <property type="protein sequence ID" value="UXC17614.1"/>
    <property type="molecule type" value="Genomic_DNA"/>
</dbReference>
<evidence type="ECO:0000313" key="3">
    <source>
        <dbReference type="Proteomes" id="UP001058290"/>
    </source>
</evidence>
<feature type="transmembrane region" description="Helical" evidence="1">
    <location>
        <begin position="55"/>
        <end position="79"/>
    </location>
</feature>
<organism evidence="2 3">
    <name type="scientific">Comamonas squillarum</name>
    <dbReference type="NCBI Taxonomy" id="2977320"/>
    <lineage>
        <taxon>Bacteria</taxon>
        <taxon>Pseudomonadati</taxon>
        <taxon>Pseudomonadota</taxon>
        <taxon>Betaproteobacteria</taxon>
        <taxon>Burkholderiales</taxon>
        <taxon>Comamonadaceae</taxon>
        <taxon>Comamonas</taxon>
    </lineage>
</organism>
<dbReference type="Pfam" id="PF04224">
    <property type="entry name" value="DUF417"/>
    <property type="match status" value="1"/>
</dbReference>
<dbReference type="Proteomes" id="UP001058290">
    <property type="component" value="Chromosome"/>
</dbReference>
<dbReference type="InterPro" id="IPR007339">
    <property type="entry name" value="RclC-like"/>
</dbReference>
<keyword evidence="3" id="KW-1185">Reference proteome</keyword>
<accession>A0ABY5ZVA8</accession>
<proteinExistence type="predicted"/>
<dbReference type="RefSeq" id="WP_260718704.1">
    <property type="nucleotide sequence ID" value="NZ_CP104377.1"/>
</dbReference>
<name>A0ABY5ZVA8_9BURK</name>
<gene>
    <name evidence="2" type="ORF">N4T19_18215</name>
</gene>
<keyword evidence="1" id="KW-0812">Transmembrane</keyword>
<protein>
    <submittedName>
        <fullName evidence="2">YkgB family protein</fullName>
    </submittedName>
</protein>
<sequence>MKNTIHRFIHSDADIAVLRVSVIFIFALFGTFKWFDFEVAELEPLISSTWLSFLYTLFGVHGGSYFLGVVETLAFLALIVGFKKPALGVVGALVVIVTGITTLSLLPQLSTLDGFIVKDVLLIGAGVVLLKFDLRRQLNTPEASATGSAAPLATGR</sequence>
<feature type="transmembrane region" description="Helical" evidence="1">
    <location>
        <begin position="16"/>
        <end position="35"/>
    </location>
</feature>
<feature type="transmembrane region" description="Helical" evidence="1">
    <location>
        <begin position="86"/>
        <end position="106"/>
    </location>
</feature>
<keyword evidence="1" id="KW-0472">Membrane</keyword>
<keyword evidence="1" id="KW-1133">Transmembrane helix</keyword>